<evidence type="ECO:0008006" key="3">
    <source>
        <dbReference type="Google" id="ProtNLM"/>
    </source>
</evidence>
<name>A0A1D8IT62_9GAMM</name>
<dbReference type="InterPro" id="IPR018763">
    <property type="entry name" value="DUF2334"/>
</dbReference>
<dbReference type="GO" id="GO:0005975">
    <property type="term" value="P:carbohydrate metabolic process"/>
    <property type="evidence" value="ECO:0007669"/>
    <property type="project" value="InterPro"/>
</dbReference>
<keyword evidence="2" id="KW-1185">Reference proteome</keyword>
<evidence type="ECO:0000313" key="1">
    <source>
        <dbReference type="EMBL" id="AOU99710.1"/>
    </source>
</evidence>
<protein>
    <recommendedName>
        <fullName evidence="3">DUF2334 domain-containing protein</fullName>
    </recommendedName>
</protein>
<dbReference type="CDD" id="cd11374">
    <property type="entry name" value="CE4_u10"/>
    <property type="match status" value="1"/>
</dbReference>
<dbReference type="KEGG" id="aprs:BI364_11875"/>
<dbReference type="EMBL" id="CP017415">
    <property type="protein sequence ID" value="AOU99710.1"/>
    <property type="molecule type" value="Genomic_DNA"/>
</dbReference>
<evidence type="ECO:0000313" key="2">
    <source>
        <dbReference type="Proteomes" id="UP000095401"/>
    </source>
</evidence>
<dbReference type="SUPFAM" id="SSF88713">
    <property type="entry name" value="Glycoside hydrolase/deacetylase"/>
    <property type="match status" value="1"/>
</dbReference>
<gene>
    <name evidence="1" type="ORF">BI364_11875</name>
</gene>
<dbReference type="Pfam" id="PF10096">
    <property type="entry name" value="DUF2334"/>
    <property type="match status" value="1"/>
</dbReference>
<dbReference type="Gene3D" id="3.20.20.370">
    <property type="entry name" value="Glycoside hydrolase/deacetylase"/>
    <property type="match status" value="1"/>
</dbReference>
<dbReference type="InterPro" id="IPR011330">
    <property type="entry name" value="Glyco_hydro/deAcase_b/a-brl"/>
</dbReference>
<organism evidence="1 2">
    <name type="scientific">Acidihalobacter yilgarnensis</name>
    <dbReference type="NCBI Taxonomy" id="2819280"/>
    <lineage>
        <taxon>Bacteria</taxon>
        <taxon>Pseudomonadati</taxon>
        <taxon>Pseudomonadota</taxon>
        <taxon>Gammaproteobacteria</taxon>
        <taxon>Chromatiales</taxon>
        <taxon>Ectothiorhodospiraceae</taxon>
        <taxon>Acidihalobacter</taxon>
    </lineage>
</organism>
<dbReference type="Proteomes" id="UP000095401">
    <property type="component" value="Chromosome"/>
</dbReference>
<proteinExistence type="predicted"/>
<sequence>MFPPRAVSVVLHDVAPATWPACEALLRMIDGCGQVPVTLLVVPDYHHRGTIDTDIGFRRAIEARLQRGDELALHGFHHIDDTAAAPRNPLQWLTRRVYTASEGEFAALNESAATELLARGLACFDALDWPVEGFVAPAWLMSDGTRAALAHSRLKYTSTRTTLYRLPDWRATGHPSLVWSVRAAWRRAASRVVNEVQQRRLSRAPLLRLGLHPADAQHPQAVNYWQRTLRQALRDRQPMTKAAWLAAGA</sequence>
<reference evidence="2" key="1">
    <citation type="submission" date="2016-09" db="EMBL/GenBank/DDBJ databases">
        <title>Acidihalobacter prosperus F5.</title>
        <authorList>
            <person name="Khaleque H.N."/>
            <person name="Ramsay J.P."/>
            <person name="Kaksonen A.H."/>
            <person name="Boxall N.J."/>
            <person name="Watkin E.L.J."/>
        </authorList>
    </citation>
    <scope>NUCLEOTIDE SEQUENCE [LARGE SCALE GENOMIC DNA]</scope>
    <source>
        <strain evidence="2">F5</strain>
    </source>
</reference>
<dbReference type="AlphaFoldDB" id="A0A1D8IT62"/>
<accession>A0A1D8IT62</accession>